<gene>
    <name evidence="7" type="ORF">GTH24_20335</name>
</gene>
<keyword evidence="3 5" id="KW-0949">S-adenosyl-L-methionine</keyword>
<dbReference type="GO" id="GO:0003723">
    <property type="term" value="F:RNA binding"/>
    <property type="evidence" value="ECO:0007669"/>
    <property type="project" value="UniProtKB-UniRule"/>
</dbReference>
<evidence type="ECO:0000313" key="7">
    <source>
        <dbReference type="EMBL" id="QIF96261.1"/>
    </source>
</evidence>
<proteinExistence type="inferred from homology"/>
<dbReference type="CDD" id="cd02440">
    <property type="entry name" value="AdoMet_MTases"/>
    <property type="match status" value="1"/>
</dbReference>
<evidence type="ECO:0000256" key="5">
    <source>
        <dbReference type="PROSITE-ProRule" id="PRU01026"/>
    </source>
</evidence>
<feature type="binding site" evidence="5">
    <location>
        <position position="83"/>
    </location>
    <ligand>
        <name>S-adenosyl-L-methionine</name>
        <dbReference type="ChEBI" id="CHEBI:59789"/>
    </ligand>
</feature>
<dbReference type="InterPro" id="IPR029063">
    <property type="entry name" value="SAM-dependent_MTases_sf"/>
</dbReference>
<feature type="binding site" evidence="5">
    <location>
        <position position="37"/>
    </location>
    <ligand>
        <name>S-adenosyl-L-methionine</name>
        <dbReference type="ChEBI" id="CHEBI:59789"/>
    </ligand>
</feature>
<protein>
    <submittedName>
        <fullName evidence="7">23S ribosomal RNA methyltransferase Erm</fullName>
    </submittedName>
</protein>
<dbReference type="GO" id="GO:0000179">
    <property type="term" value="F:rRNA (adenine-N6,N6-)-dimethyltransferase activity"/>
    <property type="evidence" value="ECO:0007669"/>
    <property type="project" value="UniProtKB-UniRule"/>
</dbReference>
<keyword evidence="8" id="KW-1185">Reference proteome</keyword>
<geneLocation type="plasmid" evidence="7 8">
    <name>pZN3-tetX-171kb</name>
</geneLocation>
<keyword evidence="4 5" id="KW-0694">RNA-binding</keyword>
<dbReference type="Proteomes" id="UP000503287">
    <property type="component" value="Plasmid pZN3-tetX-171kb"/>
</dbReference>
<dbReference type="Pfam" id="PF00398">
    <property type="entry name" value="RrnaAD"/>
    <property type="match status" value="1"/>
</dbReference>
<dbReference type="AlphaFoldDB" id="A0A6G6SR39"/>
<dbReference type="RefSeq" id="WP_084929516.1">
    <property type="nucleotide sequence ID" value="NZ_CP047345.1"/>
</dbReference>
<feature type="binding site" evidence="5">
    <location>
        <position position="58"/>
    </location>
    <ligand>
        <name>S-adenosyl-L-methionine</name>
        <dbReference type="ChEBI" id="CHEBI:59789"/>
    </ligand>
</feature>
<dbReference type="InterPro" id="IPR023165">
    <property type="entry name" value="rRNA_Ade_diMease-like_C"/>
</dbReference>
<keyword evidence="7" id="KW-0614">Plasmid</keyword>
<accession>A0A6G6SR39</accession>
<dbReference type="InterPro" id="IPR020596">
    <property type="entry name" value="rRNA_Ade_Mease_Trfase_CS"/>
</dbReference>
<dbReference type="Gene3D" id="1.10.8.100">
    <property type="entry name" value="Ribosomal RNA adenine dimethylase-like, domain 2"/>
    <property type="match status" value="1"/>
</dbReference>
<evidence type="ECO:0000313" key="8">
    <source>
        <dbReference type="Proteomes" id="UP000503287"/>
    </source>
</evidence>
<keyword evidence="2 5" id="KW-0808">Transferase</keyword>
<name>A0A6G6SR39_PROVU</name>
<dbReference type="PROSITE" id="PS51689">
    <property type="entry name" value="SAM_RNA_A_N6_MT"/>
    <property type="match status" value="1"/>
</dbReference>
<reference evidence="7 8" key="1">
    <citation type="submission" date="2020-01" db="EMBL/GenBank/DDBJ databases">
        <title>The genomic epidemiology of tigecycline resistance gene tet(X) variants in a swine farm in China.</title>
        <authorList>
            <person name="Peng K."/>
            <person name="Li R."/>
        </authorList>
    </citation>
    <scope>NUCLEOTIDE SEQUENCE [LARGE SCALE GENOMIC DNA]</scope>
    <source>
        <strain evidence="7 8">ZN3</strain>
        <plasmid evidence="7 8">pZN3-tetX-171kb</plasmid>
    </source>
</reference>
<dbReference type="SMART" id="SM00650">
    <property type="entry name" value="rADc"/>
    <property type="match status" value="1"/>
</dbReference>
<evidence type="ECO:0000259" key="6">
    <source>
        <dbReference type="SMART" id="SM00650"/>
    </source>
</evidence>
<feature type="binding site" evidence="5">
    <location>
        <position position="10"/>
    </location>
    <ligand>
        <name>S-adenosyl-L-methionine</name>
        <dbReference type="ChEBI" id="CHEBI:59789"/>
    </ligand>
</feature>
<evidence type="ECO:0000256" key="4">
    <source>
        <dbReference type="ARBA" id="ARBA00022884"/>
    </source>
</evidence>
<organism evidence="7 8">
    <name type="scientific">Proteus vulgaris</name>
    <dbReference type="NCBI Taxonomy" id="585"/>
    <lineage>
        <taxon>Bacteria</taxon>
        <taxon>Pseudomonadati</taxon>
        <taxon>Pseudomonadota</taxon>
        <taxon>Gammaproteobacteria</taxon>
        <taxon>Enterobacterales</taxon>
        <taxon>Morganellaceae</taxon>
        <taxon>Proteus</taxon>
    </lineage>
</organism>
<dbReference type="GeneID" id="57334851"/>
<dbReference type="Gene3D" id="3.40.50.150">
    <property type="entry name" value="Vaccinia Virus protein VP39"/>
    <property type="match status" value="1"/>
</dbReference>
<dbReference type="SUPFAM" id="SSF53335">
    <property type="entry name" value="S-adenosyl-L-methionine-dependent methyltransferases"/>
    <property type="match status" value="1"/>
</dbReference>
<evidence type="ECO:0000256" key="2">
    <source>
        <dbReference type="ARBA" id="ARBA00022679"/>
    </source>
</evidence>
<evidence type="ECO:0000256" key="1">
    <source>
        <dbReference type="ARBA" id="ARBA00022603"/>
    </source>
</evidence>
<dbReference type="InterPro" id="IPR001737">
    <property type="entry name" value="KsgA/Erm"/>
</dbReference>
<feature type="binding site" evidence="5">
    <location>
        <position position="12"/>
    </location>
    <ligand>
        <name>S-adenosyl-L-methionine</name>
        <dbReference type="ChEBI" id="CHEBI:59789"/>
    </ligand>
</feature>
<feature type="binding site" evidence="5">
    <location>
        <position position="99"/>
    </location>
    <ligand>
        <name>S-adenosyl-L-methionine</name>
        <dbReference type="ChEBI" id="CHEBI:59789"/>
    </ligand>
</feature>
<comment type="similarity">
    <text evidence="5">Belongs to the class I-like SAM-binding methyltransferase superfamily. rRNA adenine N(6)-methyltransferase family.</text>
</comment>
<dbReference type="PANTHER" id="PTHR11727">
    <property type="entry name" value="DIMETHYLADENOSINE TRANSFERASE"/>
    <property type="match status" value="1"/>
</dbReference>
<dbReference type="InterPro" id="IPR020598">
    <property type="entry name" value="rRNA_Ade_methylase_Trfase_N"/>
</dbReference>
<dbReference type="PANTHER" id="PTHR11727:SF7">
    <property type="entry name" value="DIMETHYLADENOSINE TRANSFERASE-RELATED"/>
    <property type="match status" value="1"/>
</dbReference>
<dbReference type="PROSITE" id="PS01131">
    <property type="entry name" value="RRNA_A_DIMETH"/>
    <property type="match status" value="1"/>
</dbReference>
<feature type="domain" description="Ribosomal RNA adenine methylase transferase N-terminal" evidence="6">
    <location>
        <begin position="17"/>
        <end position="183"/>
    </location>
</feature>
<sequence length="290" mass="34023">MERNIKDSQNFLHNAQLVNKLVGLSNITCDDLVYEIGPGKGIITRALLGRCRQVVAIEYDAELYRRLLEQLKGHEDLVLLNRDFLTVDLPSEPYKVFSNIPFNMTADILSKLLTTGRTPEDLYLVMQQEAVYKYAGEPLCQDGFKSLLFKPIYEIKVIHNFDKADFSPSPNVSIFFVNFHKKEYCDIKKLPLIDYWDFLAFVYSAPGRFFKEKTKKVFSYEQQKRIRKQIDLHEEAFISEWTYKQWLAMFDVYSKMVSPEKKKLVIGAYSRLIAEQAKLDKLHRDRSKKY</sequence>
<keyword evidence="1 5" id="KW-0489">Methyltransferase</keyword>
<evidence type="ECO:0000256" key="3">
    <source>
        <dbReference type="ARBA" id="ARBA00022691"/>
    </source>
</evidence>
<dbReference type="EMBL" id="CP047345">
    <property type="protein sequence ID" value="QIF96261.1"/>
    <property type="molecule type" value="Genomic_DNA"/>
</dbReference>